<feature type="transmembrane region" description="Helical" evidence="1">
    <location>
        <begin position="34"/>
        <end position="55"/>
    </location>
</feature>
<dbReference type="HOGENOM" id="CLU_2295432_0_0_1"/>
<organism evidence="2 3">
    <name type="scientific">Amborella trichopoda</name>
    <dbReference type="NCBI Taxonomy" id="13333"/>
    <lineage>
        <taxon>Eukaryota</taxon>
        <taxon>Viridiplantae</taxon>
        <taxon>Streptophyta</taxon>
        <taxon>Embryophyta</taxon>
        <taxon>Tracheophyta</taxon>
        <taxon>Spermatophyta</taxon>
        <taxon>Magnoliopsida</taxon>
        <taxon>Amborellales</taxon>
        <taxon>Amborellaceae</taxon>
        <taxon>Amborella</taxon>
    </lineage>
</organism>
<dbReference type="EMBL" id="KI397142">
    <property type="protein sequence ID" value="ERM96583.1"/>
    <property type="molecule type" value="Genomic_DNA"/>
</dbReference>
<reference evidence="3" key="1">
    <citation type="journal article" date="2013" name="Science">
        <title>The Amborella genome and the evolution of flowering plants.</title>
        <authorList>
            <consortium name="Amborella Genome Project"/>
        </authorList>
    </citation>
    <scope>NUCLEOTIDE SEQUENCE [LARGE SCALE GENOMIC DNA]</scope>
</reference>
<proteinExistence type="predicted"/>
<gene>
    <name evidence="2" type="ORF">AMTR_s00001p00270300</name>
</gene>
<dbReference type="AlphaFoldDB" id="W1NM22"/>
<keyword evidence="3" id="KW-1185">Reference proteome</keyword>
<evidence type="ECO:0000313" key="3">
    <source>
        <dbReference type="Proteomes" id="UP000017836"/>
    </source>
</evidence>
<evidence type="ECO:0000313" key="2">
    <source>
        <dbReference type="EMBL" id="ERM96583.1"/>
    </source>
</evidence>
<keyword evidence="1" id="KW-0812">Transmembrane</keyword>
<name>W1NM22_AMBTC</name>
<keyword evidence="1" id="KW-1133">Transmembrane helix</keyword>
<protein>
    <submittedName>
        <fullName evidence="2">Uncharacterized protein</fullName>
    </submittedName>
</protein>
<keyword evidence="1" id="KW-0472">Membrane</keyword>
<dbReference type="Gramene" id="ERM96583">
    <property type="protein sequence ID" value="ERM96583"/>
    <property type="gene ID" value="AMTR_s00001p00270300"/>
</dbReference>
<accession>W1NM22</accession>
<evidence type="ECO:0000256" key="1">
    <source>
        <dbReference type="SAM" id="Phobius"/>
    </source>
</evidence>
<dbReference type="Proteomes" id="UP000017836">
    <property type="component" value="Unassembled WGS sequence"/>
</dbReference>
<sequence length="101" mass="11486">MKTKLWMDLKIGHMKRIPIIEGVLEGKEIGTGGVIVISTGSGIMTVIGTTIVTVVEEEKKMERKRERDRYHRDRFGSVVMYVHRSHQATRPLCLLMITTCS</sequence>